<organism evidence="2 3">
    <name type="scientific">[Clostridium] citroniae WAL-19142</name>
    <dbReference type="NCBI Taxonomy" id="742734"/>
    <lineage>
        <taxon>Bacteria</taxon>
        <taxon>Bacillati</taxon>
        <taxon>Bacillota</taxon>
        <taxon>Clostridia</taxon>
        <taxon>Lachnospirales</taxon>
        <taxon>Lachnospiraceae</taxon>
        <taxon>Enterocloster</taxon>
    </lineage>
</organism>
<sequence>MRGFYSILPTLSPDFSGVCSTLFELGGILAIHDAGGCTGTYTGYDEPRWFDQRSRVFTSNLDDAEAVFGDDSIFLNKLLSADEWLDSKFFALLGSPSPAVLGTDYRALAKLVENRTGKKAMSFPTKGTDFYDRGVSMALLRLAKTFLPEHRTDVLPRSVNLIGATPLDLTHQRNVDVLRKVLEDAGFTVCSVWAMGSTLEEISGSVSAACNIALTVSALPVCRYLESKYAMSWLAGSFSGRKPLQRFLIQLENLLSEVPVQEAEEKTVEKYEGLCALVIGEQLMANSVRESLELDREFTSVDVCTLFDADQQLMRSGDQAHISEAQLEERIRSGRYDLVIGDGFFRELDWVDSPTGYVELPHVAVSSRLGWTSQVCPFGDKFLELLDAALQEGV</sequence>
<evidence type="ECO:0000313" key="2">
    <source>
        <dbReference type="EMBL" id="KMW10691.1"/>
    </source>
</evidence>
<dbReference type="RefSeq" id="WP_002565658.1">
    <property type="nucleotide sequence ID" value="NZ_KQ235888.1"/>
</dbReference>
<comment type="caution">
    <text evidence="2">The sequence shown here is derived from an EMBL/GenBank/DDBJ whole genome shotgun (WGS) entry which is preliminary data.</text>
</comment>
<dbReference type="OrthoDB" id="3199475at2"/>
<dbReference type="AlphaFoldDB" id="A0A0J9BER0"/>
<reference evidence="2 3" key="1">
    <citation type="submission" date="2011-04" db="EMBL/GenBank/DDBJ databases">
        <title>The Genome Sequence of Clostridium citroniae WAL-19142.</title>
        <authorList>
            <consortium name="The Broad Institute Genome Sequencing Platform"/>
            <person name="Earl A."/>
            <person name="Ward D."/>
            <person name="Feldgarden M."/>
            <person name="Gevers D."/>
            <person name="Warren Y.A."/>
            <person name="Tyrrell K.L."/>
            <person name="Citron D.M."/>
            <person name="Goldstein E.J."/>
            <person name="Daigneault M."/>
            <person name="Allen-Vercoe E."/>
            <person name="Young S.K."/>
            <person name="Zeng Q."/>
            <person name="Gargeya S."/>
            <person name="Fitzgerald M."/>
            <person name="Haas B."/>
            <person name="Abouelleil A."/>
            <person name="Alvarado L."/>
            <person name="Arachchi H.M."/>
            <person name="Berlin A."/>
            <person name="Brown A."/>
            <person name="Chapman S.B."/>
            <person name="Chen Z."/>
            <person name="Dunbar C."/>
            <person name="Freedman E."/>
            <person name="Gearin G."/>
            <person name="Gellesch M."/>
            <person name="Goldberg J."/>
            <person name="Griggs A."/>
            <person name="Gujja S."/>
            <person name="Heilman E.R."/>
            <person name="Heiman D."/>
            <person name="Howarth C."/>
            <person name="Larson L."/>
            <person name="Lui A."/>
            <person name="MacDonald P.J."/>
            <person name="Mehta T."/>
            <person name="Montmayeur A."/>
            <person name="Murphy C."/>
            <person name="Neiman D."/>
            <person name="Pearson M."/>
            <person name="Priest M."/>
            <person name="Roberts A."/>
            <person name="Saif S."/>
            <person name="Shea T."/>
            <person name="Shenoy N."/>
            <person name="Sisk P."/>
            <person name="Stolte C."/>
            <person name="Sykes S."/>
            <person name="White J."/>
            <person name="Yandava C."/>
            <person name="Wortman J."/>
            <person name="Nusbaum C."/>
            <person name="Birren B."/>
        </authorList>
    </citation>
    <scope>NUCLEOTIDE SEQUENCE [LARGE SCALE GENOMIC DNA]</scope>
    <source>
        <strain evidence="2 3">WAL-19142</strain>
    </source>
</reference>
<dbReference type="Gene3D" id="3.40.50.1980">
    <property type="entry name" value="Nitrogenase molybdenum iron protein domain"/>
    <property type="match status" value="2"/>
</dbReference>
<dbReference type="Pfam" id="PF00148">
    <property type="entry name" value="Oxidored_nitro"/>
    <property type="match status" value="1"/>
</dbReference>
<dbReference type="GeneID" id="93166047"/>
<dbReference type="PATRIC" id="fig|742734.4.peg.5931"/>
<dbReference type="PANTHER" id="PTHR42956">
    <property type="entry name" value="NITROGENASE IRON-MOLYBDENUM COFACTOR BIOSYNTHESIS PROTEIN NIFE"/>
    <property type="match status" value="1"/>
</dbReference>
<dbReference type="InterPro" id="IPR049939">
    <property type="entry name" value="NifE-like"/>
</dbReference>
<name>A0A0J9BER0_9FIRM</name>
<dbReference type="PANTHER" id="PTHR42956:SF1">
    <property type="entry name" value="NITROGENASE IRON-MOLYBDENUM COFACTOR BIOSYNTHESIS PROTEIN NIFE"/>
    <property type="match status" value="1"/>
</dbReference>
<dbReference type="EMBL" id="ADLK01000059">
    <property type="protein sequence ID" value="KMW10691.1"/>
    <property type="molecule type" value="Genomic_DNA"/>
</dbReference>
<evidence type="ECO:0000313" key="3">
    <source>
        <dbReference type="Proteomes" id="UP000037392"/>
    </source>
</evidence>
<evidence type="ECO:0000259" key="1">
    <source>
        <dbReference type="Pfam" id="PF00148"/>
    </source>
</evidence>
<gene>
    <name evidence="2" type="ORF">HMPREF9470_05541</name>
</gene>
<accession>A0A0J9BER0</accession>
<feature type="domain" description="Nitrogenase/oxidoreductase component 1" evidence="1">
    <location>
        <begin position="36"/>
        <end position="267"/>
    </location>
</feature>
<protein>
    <recommendedName>
        <fullName evidence="1">Nitrogenase/oxidoreductase component 1 domain-containing protein</fullName>
    </recommendedName>
</protein>
<dbReference type="Proteomes" id="UP000037392">
    <property type="component" value="Unassembled WGS sequence"/>
</dbReference>
<dbReference type="GO" id="GO:0016491">
    <property type="term" value="F:oxidoreductase activity"/>
    <property type="evidence" value="ECO:0007669"/>
    <property type="project" value="InterPro"/>
</dbReference>
<dbReference type="InterPro" id="IPR000510">
    <property type="entry name" value="Nase/OxRdtase_comp1"/>
</dbReference>
<proteinExistence type="predicted"/>
<dbReference type="SUPFAM" id="SSF53807">
    <property type="entry name" value="Helical backbone' metal receptor"/>
    <property type="match status" value="1"/>
</dbReference>